<dbReference type="Gene3D" id="3.40.630.30">
    <property type="match status" value="1"/>
</dbReference>
<comment type="caution">
    <text evidence="4">The sequence shown here is derived from an EMBL/GenBank/DDBJ whole genome shotgun (WGS) entry which is preliminary data.</text>
</comment>
<name>A0ABV7AK01_9RHOB</name>
<reference evidence="5" key="1">
    <citation type="journal article" date="2019" name="Int. J. Syst. Evol. Microbiol.">
        <title>The Global Catalogue of Microorganisms (GCM) 10K type strain sequencing project: providing services to taxonomists for standard genome sequencing and annotation.</title>
        <authorList>
            <consortium name="The Broad Institute Genomics Platform"/>
            <consortium name="The Broad Institute Genome Sequencing Center for Infectious Disease"/>
            <person name="Wu L."/>
            <person name="Ma J."/>
        </authorList>
    </citation>
    <scope>NUCLEOTIDE SEQUENCE [LARGE SCALE GENOMIC DNA]</scope>
    <source>
        <strain evidence="5">KCTC 62192</strain>
    </source>
</reference>
<dbReference type="CDD" id="cd04301">
    <property type="entry name" value="NAT_SF"/>
    <property type="match status" value="1"/>
</dbReference>
<evidence type="ECO:0000259" key="3">
    <source>
        <dbReference type="PROSITE" id="PS51186"/>
    </source>
</evidence>
<evidence type="ECO:0000256" key="2">
    <source>
        <dbReference type="ARBA" id="ARBA00023315"/>
    </source>
</evidence>
<gene>
    <name evidence="4" type="ORF">ACFOES_14300</name>
</gene>
<proteinExistence type="predicted"/>
<keyword evidence="2 4" id="KW-0012">Acyltransferase</keyword>
<accession>A0ABV7AK01</accession>
<dbReference type="InterPro" id="IPR016181">
    <property type="entry name" value="Acyl_CoA_acyltransferase"/>
</dbReference>
<sequence>MSLTFRSATRDDVPAIVALLADDPLGAQRETGGMADYLAAFDRIAADANSQLVVGEQDGRVVATYHLNILHGLSLRAASRAQVESVRVAADLRSRGVGAALMADAEARARAAGCRLIQLTTHKSRGRAHAFYDRLGFTASHIGYKRSLDPEGEH</sequence>
<dbReference type="Pfam" id="PF00583">
    <property type="entry name" value="Acetyltransf_1"/>
    <property type="match status" value="1"/>
</dbReference>
<dbReference type="EC" id="2.3.-.-" evidence="4"/>
<dbReference type="GO" id="GO:0016746">
    <property type="term" value="F:acyltransferase activity"/>
    <property type="evidence" value="ECO:0007669"/>
    <property type="project" value="UniProtKB-KW"/>
</dbReference>
<keyword evidence="1 4" id="KW-0808">Transferase</keyword>
<dbReference type="InterPro" id="IPR000182">
    <property type="entry name" value="GNAT_dom"/>
</dbReference>
<organism evidence="4 5">
    <name type="scientific">Acidimangrovimonas pyrenivorans</name>
    <dbReference type="NCBI Taxonomy" id="2030798"/>
    <lineage>
        <taxon>Bacteria</taxon>
        <taxon>Pseudomonadati</taxon>
        <taxon>Pseudomonadota</taxon>
        <taxon>Alphaproteobacteria</taxon>
        <taxon>Rhodobacterales</taxon>
        <taxon>Paracoccaceae</taxon>
        <taxon>Acidimangrovimonas</taxon>
    </lineage>
</organism>
<protein>
    <submittedName>
        <fullName evidence="4">GNAT family N-acetyltransferase</fullName>
        <ecNumber evidence="4">2.3.-.-</ecNumber>
    </submittedName>
</protein>
<dbReference type="EMBL" id="JBHRSK010000011">
    <property type="protein sequence ID" value="MFC2969273.1"/>
    <property type="molecule type" value="Genomic_DNA"/>
</dbReference>
<dbReference type="InterPro" id="IPR050832">
    <property type="entry name" value="Bact_Acetyltransf"/>
</dbReference>
<evidence type="ECO:0000256" key="1">
    <source>
        <dbReference type="ARBA" id="ARBA00022679"/>
    </source>
</evidence>
<evidence type="ECO:0000313" key="4">
    <source>
        <dbReference type="EMBL" id="MFC2969273.1"/>
    </source>
</evidence>
<dbReference type="RefSeq" id="WP_377833983.1">
    <property type="nucleotide sequence ID" value="NZ_JBHRSK010000011.1"/>
</dbReference>
<evidence type="ECO:0000313" key="5">
    <source>
        <dbReference type="Proteomes" id="UP001595443"/>
    </source>
</evidence>
<feature type="domain" description="N-acetyltransferase" evidence="3">
    <location>
        <begin position="3"/>
        <end position="154"/>
    </location>
</feature>
<dbReference type="PROSITE" id="PS51186">
    <property type="entry name" value="GNAT"/>
    <property type="match status" value="1"/>
</dbReference>
<dbReference type="SUPFAM" id="SSF55729">
    <property type="entry name" value="Acyl-CoA N-acyltransferases (Nat)"/>
    <property type="match status" value="1"/>
</dbReference>
<dbReference type="PANTHER" id="PTHR43877">
    <property type="entry name" value="AMINOALKYLPHOSPHONATE N-ACETYLTRANSFERASE-RELATED-RELATED"/>
    <property type="match status" value="1"/>
</dbReference>
<keyword evidence="5" id="KW-1185">Reference proteome</keyword>
<dbReference type="Proteomes" id="UP001595443">
    <property type="component" value="Unassembled WGS sequence"/>
</dbReference>